<protein>
    <submittedName>
        <fullName evidence="5">SERPIN domain-containing protein</fullName>
    </submittedName>
</protein>
<dbReference type="WBParaSite" id="maker-PairedContig_1487-snap-gene-0.3-mRNA-1">
    <property type="protein sequence ID" value="maker-PairedContig_1487-snap-gene-0.3-mRNA-1"/>
    <property type="gene ID" value="maker-PairedContig_1487-snap-gene-0.3"/>
</dbReference>
<feature type="transmembrane region" description="Helical" evidence="3">
    <location>
        <begin position="15"/>
        <end position="33"/>
    </location>
</feature>
<dbReference type="SMART" id="SM00093">
    <property type="entry name" value="SERPIN"/>
    <property type="match status" value="1"/>
</dbReference>
<dbReference type="PANTHER" id="PTHR11461:SF211">
    <property type="entry name" value="GH10112P-RELATED"/>
    <property type="match status" value="1"/>
</dbReference>
<dbReference type="STRING" id="6293.A0A1I8ECX6"/>
<keyword evidence="3" id="KW-1133">Transmembrane helix</keyword>
<dbReference type="SUPFAM" id="SSF56574">
    <property type="entry name" value="Serpins"/>
    <property type="match status" value="1"/>
</dbReference>
<dbReference type="CDD" id="cd00172">
    <property type="entry name" value="serpin"/>
    <property type="match status" value="1"/>
</dbReference>
<keyword evidence="3" id="KW-0812">Transmembrane</keyword>
<dbReference type="PANTHER" id="PTHR11461">
    <property type="entry name" value="SERINE PROTEASE INHIBITOR, SERPIN"/>
    <property type="match status" value="1"/>
</dbReference>
<evidence type="ECO:0000256" key="3">
    <source>
        <dbReference type="SAM" id="Phobius"/>
    </source>
</evidence>
<sequence>MYWGSDDNFKMKNQTITAIFVLVASAQFVFVLGKISLTDRAQLDFAVNLLQNVAESDRSSILSPFSVSTSLFIAYLAADGETKQQLQNALGKTASTSQFRVHFGKQLAYLARAESKNYTLNVANRLYVREGFSTKESFQRVLNFYYKGILHKFSFAQRNRLAQQINNWISSQTNNKVRNMITPNSITDDTKMLLINAIHFKGTWTTQFINFVTKQRQFHISENEVKMMPMMAKSDTVPYYEDDAVKVIKLPYIGDEVEMVVILPKKRFGLSDVLKNLSGEKLLKYVNEAKNRSVSIRMPKFQVREKRILNNALRAIGIKDAFNGRANFGELLNNSIPISIGKIIHAGFIEVNEKGTESAAATIIELEDRIGSSRNFNADEPFLFAIVKDLKTVLFIGQFVK</sequence>
<dbReference type="InterPro" id="IPR000215">
    <property type="entry name" value="Serpin_fam"/>
</dbReference>
<dbReference type="Gene3D" id="3.30.497.10">
    <property type="entry name" value="Antithrombin, subunit I, domain 2"/>
    <property type="match status" value="1"/>
</dbReference>
<evidence type="ECO:0000256" key="1">
    <source>
        <dbReference type="ARBA" id="ARBA00009500"/>
    </source>
</evidence>
<evidence type="ECO:0000256" key="2">
    <source>
        <dbReference type="RuleBase" id="RU000411"/>
    </source>
</evidence>
<proteinExistence type="inferred from homology"/>
<keyword evidence="3" id="KW-0472">Membrane</keyword>
<dbReference type="GO" id="GO:0004867">
    <property type="term" value="F:serine-type endopeptidase inhibitor activity"/>
    <property type="evidence" value="ECO:0007669"/>
    <property type="project" value="InterPro"/>
</dbReference>
<dbReference type="AlphaFoldDB" id="A0A1I8ECX6"/>
<accession>A0A1I8ECX6</accession>
<evidence type="ECO:0000259" key="4">
    <source>
        <dbReference type="SMART" id="SM00093"/>
    </source>
</evidence>
<dbReference type="Gene3D" id="2.30.39.10">
    <property type="entry name" value="Alpha-1-antitrypsin, domain 1"/>
    <property type="match status" value="1"/>
</dbReference>
<name>A0A1I8ECX6_WUCBA</name>
<dbReference type="InterPro" id="IPR036186">
    <property type="entry name" value="Serpin_sf"/>
</dbReference>
<organism evidence="5">
    <name type="scientific">Wuchereria bancrofti</name>
    <dbReference type="NCBI Taxonomy" id="6293"/>
    <lineage>
        <taxon>Eukaryota</taxon>
        <taxon>Metazoa</taxon>
        <taxon>Ecdysozoa</taxon>
        <taxon>Nematoda</taxon>
        <taxon>Chromadorea</taxon>
        <taxon>Rhabditida</taxon>
        <taxon>Spirurina</taxon>
        <taxon>Spiruromorpha</taxon>
        <taxon>Filarioidea</taxon>
        <taxon>Onchocercidae</taxon>
        <taxon>Wuchereria</taxon>
    </lineage>
</organism>
<comment type="similarity">
    <text evidence="1 2">Belongs to the serpin family.</text>
</comment>
<dbReference type="GO" id="GO:0005615">
    <property type="term" value="C:extracellular space"/>
    <property type="evidence" value="ECO:0007669"/>
    <property type="project" value="InterPro"/>
</dbReference>
<feature type="domain" description="Serpin" evidence="4">
    <location>
        <begin position="47"/>
        <end position="401"/>
    </location>
</feature>
<dbReference type="InterPro" id="IPR042178">
    <property type="entry name" value="Serpin_sf_1"/>
</dbReference>
<evidence type="ECO:0000313" key="5">
    <source>
        <dbReference type="WBParaSite" id="maker-PairedContig_1487-snap-gene-0.3-mRNA-1"/>
    </source>
</evidence>
<dbReference type="Pfam" id="PF00079">
    <property type="entry name" value="Serpin"/>
    <property type="match status" value="1"/>
</dbReference>
<dbReference type="InterPro" id="IPR023796">
    <property type="entry name" value="Serpin_dom"/>
</dbReference>
<reference evidence="5" key="1">
    <citation type="submission" date="2016-11" db="UniProtKB">
        <authorList>
            <consortium name="WormBaseParasite"/>
        </authorList>
    </citation>
    <scope>IDENTIFICATION</scope>
    <source>
        <strain evidence="5">pt0022</strain>
    </source>
</reference>
<dbReference type="InterPro" id="IPR042185">
    <property type="entry name" value="Serpin_sf_2"/>
</dbReference>